<organism evidence="1 2">
    <name type="scientific">Pedobacter frigoris</name>
    <dbReference type="NCBI Taxonomy" id="2571272"/>
    <lineage>
        <taxon>Bacteria</taxon>
        <taxon>Pseudomonadati</taxon>
        <taxon>Bacteroidota</taxon>
        <taxon>Sphingobacteriia</taxon>
        <taxon>Sphingobacteriales</taxon>
        <taxon>Sphingobacteriaceae</taxon>
        <taxon>Pedobacter</taxon>
    </lineage>
</organism>
<accession>A0A4U1CCI6</accession>
<protein>
    <submittedName>
        <fullName evidence="1">DUF4465 domain-containing protein</fullName>
    </submittedName>
</protein>
<gene>
    <name evidence="1" type="ORF">FA047_19040</name>
</gene>
<sequence>MKHKLIIMLAVICSIALFSCEKENKILIPYPEDITFEDQTLGTFTFNIPNAPFKSGTEKTGIVTMNAKNNGDGTFSGFAISNKNWRSFPWSLSPDFPPAGGLTPAKIKSAIDSCIFSVYTTTTNQTNNFLVASVKDEDASFTIDKPTVVEHILVANTTYNYLLETYGSIYSGTLDANTQAYTIGGTKVKNINIANPSTLMYGRFTLPGPGGQNVISLAGDEVLARRASGNATLAKGFVKLTVKGYNGTAATGSVDYWLAIRPNVDPANPTFNYVAVNWSKVDLTALGVVNKVVFSLSSSYKDGAGNMLVPPYFCLDGIRLRK</sequence>
<dbReference type="Proteomes" id="UP000307244">
    <property type="component" value="Unassembled WGS sequence"/>
</dbReference>
<evidence type="ECO:0000313" key="1">
    <source>
        <dbReference type="EMBL" id="TKC03662.1"/>
    </source>
</evidence>
<proteinExistence type="predicted"/>
<dbReference type="OrthoDB" id="975232at2"/>
<keyword evidence="2" id="KW-1185">Reference proteome</keyword>
<dbReference type="RefSeq" id="WP_136837685.1">
    <property type="nucleotide sequence ID" value="NZ_SWBQ01000007.1"/>
</dbReference>
<dbReference type="AlphaFoldDB" id="A0A4U1CCI6"/>
<dbReference type="Pfam" id="PF14717">
    <property type="entry name" value="DUF4465"/>
    <property type="match status" value="1"/>
</dbReference>
<reference evidence="1 2" key="1">
    <citation type="submission" date="2019-04" db="EMBL/GenBank/DDBJ databases">
        <title>Pedobacter sp. RP-3-15 sp. nov., isolated from Arctic soil.</title>
        <authorList>
            <person name="Dahal R.H."/>
            <person name="Kim D.-U."/>
        </authorList>
    </citation>
    <scope>NUCLEOTIDE SEQUENCE [LARGE SCALE GENOMIC DNA]</scope>
    <source>
        <strain evidence="1 2">RP-3-15</strain>
    </source>
</reference>
<evidence type="ECO:0000313" key="2">
    <source>
        <dbReference type="Proteomes" id="UP000307244"/>
    </source>
</evidence>
<dbReference type="PROSITE" id="PS51257">
    <property type="entry name" value="PROKAR_LIPOPROTEIN"/>
    <property type="match status" value="1"/>
</dbReference>
<dbReference type="InterPro" id="IPR027828">
    <property type="entry name" value="DUF4465"/>
</dbReference>
<name>A0A4U1CCI6_9SPHI</name>
<comment type="caution">
    <text evidence="1">The sequence shown here is derived from an EMBL/GenBank/DDBJ whole genome shotgun (WGS) entry which is preliminary data.</text>
</comment>
<dbReference type="Gene3D" id="2.60.120.1350">
    <property type="entry name" value="Protein of unknown function DUF4465"/>
    <property type="match status" value="1"/>
</dbReference>
<dbReference type="EMBL" id="SWBQ01000007">
    <property type="protein sequence ID" value="TKC03662.1"/>
    <property type="molecule type" value="Genomic_DNA"/>
</dbReference>